<keyword evidence="1" id="KW-0472">Membrane</keyword>
<feature type="transmembrane region" description="Helical" evidence="1">
    <location>
        <begin position="21"/>
        <end position="45"/>
    </location>
</feature>
<keyword evidence="1" id="KW-0812">Transmembrane</keyword>
<proteinExistence type="predicted"/>
<sequence>MDPRHHDFPEIESVKASKRTLWVKAMAAVIFAGIILAVLNLEIAIMQSQSVHGGFKILSVLLSLLLLFFMAYAVLKGIKTSRNNKISRIAVDRSGLHHYKDDAIVESLAFESLRPGHRPEDYDVTVFEGEDTSYIICVYYFDKSKNITSLKAVTLNTPFSIRNAEELQRHFIKGIMQLRPDLKVSPKVLDLLNIKDS</sequence>
<dbReference type="Proteomes" id="UP000182826">
    <property type="component" value="Unassembled WGS sequence"/>
</dbReference>
<name>A0A1J7CJE7_FLAJO</name>
<accession>A0A1J7CJE7</accession>
<dbReference type="AlphaFoldDB" id="A0A1J7CJE7"/>
<keyword evidence="1" id="KW-1133">Transmembrane helix</keyword>
<dbReference type="EMBL" id="MLFK01000007">
    <property type="protein sequence ID" value="OIV41692.1"/>
    <property type="molecule type" value="Genomic_DNA"/>
</dbReference>
<evidence type="ECO:0000256" key="1">
    <source>
        <dbReference type="SAM" id="Phobius"/>
    </source>
</evidence>
<dbReference type="OrthoDB" id="769178at2"/>
<gene>
    <name evidence="2" type="ORF">BKM63_14335</name>
</gene>
<evidence type="ECO:0000313" key="3">
    <source>
        <dbReference type="Proteomes" id="UP000182826"/>
    </source>
</evidence>
<organism evidence="2 3">
    <name type="scientific">Flavobacterium johnsoniae</name>
    <name type="common">Cytophaga johnsonae</name>
    <dbReference type="NCBI Taxonomy" id="986"/>
    <lineage>
        <taxon>Bacteria</taxon>
        <taxon>Pseudomonadati</taxon>
        <taxon>Bacteroidota</taxon>
        <taxon>Flavobacteriia</taxon>
        <taxon>Flavobacteriales</taxon>
        <taxon>Flavobacteriaceae</taxon>
        <taxon>Flavobacterium</taxon>
    </lineage>
</organism>
<dbReference type="RefSeq" id="WP_071637244.1">
    <property type="nucleotide sequence ID" value="NZ_MLFK01000007.1"/>
</dbReference>
<reference evidence="2 3" key="1">
    <citation type="submission" date="2016-10" db="EMBL/GenBank/DDBJ databases">
        <title>Draft Genome Sequence of Rhizobacteria Flavobacterium johnsoniae CI04.</title>
        <authorList>
            <person name="Bravo J.I."/>
            <person name="Lozano G.L."/>
            <person name="Handelsman J."/>
        </authorList>
    </citation>
    <scope>NUCLEOTIDE SEQUENCE [LARGE SCALE GENOMIC DNA]</scope>
    <source>
        <strain evidence="2 3">CI04</strain>
    </source>
</reference>
<protein>
    <submittedName>
        <fullName evidence="2">Uncharacterized protein</fullName>
    </submittedName>
</protein>
<evidence type="ECO:0000313" key="2">
    <source>
        <dbReference type="EMBL" id="OIV41692.1"/>
    </source>
</evidence>
<feature type="transmembrane region" description="Helical" evidence="1">
    <location>
        <begin position="57"/>
        <end position="75"/>
    </location>
</feature>
<comment type="caution">
    <text evidence="2">The sequence shown here is derived from an EMBL/GenBank/DDBJ whole genome shotgun (WGS) entry which is preliminary data.</text>
</comment>
<keyword evidence="3" id="KW-1185">Reference proteome</keyword>